<evidence type="ECO:0000313" key="10">
    <source>
        <dbReference type="Proteomes" id="UP000245207"/>
    </source>
</evidence>
<dbReference type="InterPro" id="IPR036259">
    <property type="entry name" value="MFS_trans_sf"/>
</dbReference>
<dbReference type="STRING" id="35608.A0A2U1P5G0"/>
<evidence type="ECO:0000256" key="1">
    <source>
        <dbReference type="ARBA" id="ARBA00004141"/>
    </source>
</evidence>
<dbReference type="InterPro" id="IPR020846">
    <property type="entry name" value="MFS_dom"/>
</dbReference>
<feature type="transmembrane region" description="Helical" evidence="7">
    <location>
        <begin position="108"/>
        <end position="132"/>
    </location>
</feature>
<keyword evidence="5 7" id="KW-0472">Membrane</keyword>
<evidence type="ECO:0000256" key="4">
    <source>
        <dbReference type="ARBA" id="ARBA00022989"/>
    </source>
</evidence>
<evidence type="ECO:0000256" key="6">
    <source>
        <dbReference type="ARBA" id="ARBA00044504"/>
    </source>
</evidence>
<feature type="transmembrane region" description="Helical" evidence="7">
    <location>
        <begin position="49"/>
        <end position="71"/>
    </location>
</feature>
<dbReference type="GO" id="GO:0016020">
    <property type="term" value="C:membrane"/>
    <property type="evidence" value="ECO:0007669"/>
    <property type="project" value="UniProtKB-SubCell"/>
</dbReference>
<evidence type="ECO:0000256" key="3">
    <source>
        <dbReference type="ARBA" id="ARBA00022692"/>
    </source>
</evidence>
<dbReference type="OrthoDB" id="419616at2759"/>
<evidence type="ECO:0000256" key="2">
    <source>
        <dbReference type="ARBA" id="ARBA00022448"/>
    </source>
</evidence>
<protein>
    <submittedName>
        <fullName evidence="9">Major facilitator superfamily</fullName>
    </submittedName>
</protein>
<comment type="caution">
    <text evidence="9">The sequence shown here is derived from an EMBL/GenBank/DDBJ whole genome shotgun (WGS) entry which is preliminary data.</text>
</comment>
<evidence type="ECO:0000256" key="7">
    <source>
        <dbReference type="SAM" id="Phobius"/>
    </source>
</evidence>
<feature type="transmembrane region" description="Helical" evidence="7">
    <location>
        <begin position="250"/>
        <end position="271"/>
    </location>
</feature>
<name>A0A2U1P5G0_ARTAN</name>
<dbReference type="PANTHER" id="PTHR23504:SF1">
    <property type="entry name" value="GH21943P-RELATED"/>
    <property type="match status" value="1"/>
</dbReference>
<keyword evidence="4 7" id="KW-1133">Transmembrane helix</keyword>
<feature type="transmembrane region" description="Helical" evidence="7">
    <location>
        <begin position="283"/>
        <end position="302"/>
    </location>
</feature>
<organism evidence="9 10">
    <name type="scientific">Artemisia annua</name>
    <name type="common">Sweet wormwood</name>
    <dbReference type="NCBI Taxonomy" id="35608"/>
    <lineage>
        <taxon>Eukaryota</taxon>
        <taxon>Viridiplantae</taxon>
        <taxon>Streptophyta</taxon>
        <taxon>Embryophyta</taxon>
        <taxon>Tracheophyta</taxon>
        <taxon>Spermatophyta</taxon>
        <taxon>Magnoliopsida</taxon>
        <taxon>eudicotyledons</taxon>
        <taxon>Gunneridae</taxon>
        <taxon>Pentapetalae</taxon>
        <taxon>asterids</taxon>
        <taxon>campanulids</taxon>
        <taxon>Asterales</taxon>
        <taxon>Asteraceae</taxon>
        <taxon>Asteroideae</taxon>
        <taxon>Anthemideae</taxon>
        <taxon>Artemisiinae</taxon>
        <taxon>Artemisia</taxon>
    </lineage>
</organism>
<dbReference type="Pfam" id="PF07690">
    <property type="entry name" value="MFS_1"/>
    <property type="match status" value="2"/>
</dbReference>
<comment type="subcellular location">
    <subcellularLocation>
        <location evidence="1">Membrane</location>
        <topology evidence="1">Multi-pass membrane protein</topology>
    </subcellularLocation>
</comment>
<dbReference type="Proteomes" id="UP000245207">
    <property type="component" value="Unassembled WGS sequence"/>
</dbReference>
<gene>
    <name evidence="9" type="ORF">CTI12_AA190040</name>
</gene>
<feature type="transmembrane region" description="Helical" evidence="7">
    <location>
        <begin position="12"/>
        <end position="29"/>
    </location>
</feature>
<keyword evidence="3 7" id="KW-0812">Transmembrane</keyword>
<evidence type="ECO:0000259" key="8">
    <source>
        <dbReference type="PROSITE" id="PS50850"/>
    </source>
</evidence>
<dbReference type="InterPro" id="IPR011701">
    <property type="entry name" value="MFS"/>
</dbReference>
<feature type="transmembrane region" description="Helical" evidence="7">
    <location>
        <begin position="375"/>
        <end position="398"/>
    </location>
</feature>
<dbReference type="GO" id="GO:0022857">
    <property type="term" value="F:transmembrane transporter activity"/>
    <property type="evidence" value="ECO:0007669"/>
    <property type="project" value="InterPro"/>
</dbReference>
<feature type="transmembrane region" description="Helical" evidence="7">
    <location>
        <begin position="144"/>
        <end position="161"/>
    </location>
</feature>
<dbReference type="EMBL" id="PKPP01001655">
    <property type="protein sequence ID" value="PWA80917.1"/>
    <property type="molecule type" value="Genomic_DNA"/>
</dbReference>
<dbReference type="SUPFAM" id="SSF103473">
    <property type="entry name" value="MFS general substrate transporter"/>
    <property type="match status" value="1"/>
</dbReference>
<dbReference type="InterPro" id="IPR001958">
    <property type="entry name" value="Tet-R_TetA/multi-R_MdtG-like"/>
</dbReference>
<comment type="similarity">
    <text evidence="6">Belongs to the major facilitator superfamily. Phosphate:H(+) symporter (TC 2.A.1.9) family.</text>
</comment>
<feature type="transmembrane region" description="Helical" evidence="7">
    <location>
        <begin position="83"/>
        <end position="102"/>
    </location>
</feature>
<dbReference type="PROSITE" id="PS50850">
    <property type="entry name" value="MFS"/>
    <property type="match status" value="1"/>
</dbReference>
<dbReference type="AlphaFoldDB" id="A0A2U1P5G0"/>
<evidence type="ECO:0000256" key="5">
    <source>
        <dbReference type="ARBA" id="ARBA00023136"/>
    </source>
</evidence>
<dbReference type="PRINTS" id="PR01035">
    <property type="entry name" value="TCRTETA"/>
</dbReference>
<accession>A0A2U1P5G0</accession>
<dbReference type="PANTHER" id="PTHR23504">
    <property type="entry name" value="MAJOR FACILITATOR SUPERFAMILY DOMAIN-CONTAINING PROTEIN 10"/>
    <property type="match status" value="1"/>
</dbReference>
<feature type="transmembrane region" description="Helical" evidence="7">
    <location>
        <begin position="337"/>
        <end position="355"/>
    </location>
</feature>
<feature type="transmembrane region" description="Helical" evidence="7">
    <location>
        <begin position="167"/>
        <end position="188"/>
    </location>
</feature>
<reference evidence="9 10" key="1">
    <citation type="journal article" date="2018" name="Mol. Plant">
        <title>The genome of Artemisia annua provides insight into the evolution of Asteraceae family and artemisinin biosynthesis.</title>
        <authorList>
            <person name="Shen Q."/>
            <person name="Zhang L."/>
            <person name="Liao Z."/>
            <person name="Wang S."/>
            <person name="Yan T."/>
            <person name="Shi P."/>
            <person name="Liu M."/>
            <person name="Fu X."/>
            <person name="Pan Q."/>
            <person name="Wang Y."/>
            <person name="Lv Z."/>
            <person name="Lu X."/>
            <person name="Zhang F."/>
            <person name="Jiang W."/>
            <person name="Ma Y."/>
            <person name="Chen M."/>
            <person name="Hao X."/>
            <person name="Li L."/>
            <person name="Tang Y."/>
            <person name="Lv G."/>
            <person name="Zhou Y."/>
            <person name="Sun X."/>
            <person name="Brodelius P.E."/>
            <person name="Rose J.K.C."/>
            <person name="Tang K."/>
        </authorList>
    </citation>
    <scope>NUCLEOTIDE SEQUENCE [LARGE SCALE GENOMIC DNA]</scope>
    <source>
        <strain evidence="10">cv. Huhao1</strain>
        <tissue evidence="9">Leaf</tissue>
    </source>
</reference>
<dbReference type="Gene3D" id="1.20.1250.20">
    <property type="entry name" value="MFS general substrate transporter like domains"/>
    <property type="match status" value="1"/>
</dbReference>
<keyword evidence="2" id="KW-0813">Transport</keyword>
<proteinExistence type="inferred from homology"/>
<feature type="transmembrane region" description="Helical" evidence="7">
    <location>
        <begin position="314"/>
        <end position="331"/>
    </location>
</feature>
<evidence type="ECO:0000313" key="9">
    <source>
        <dbReference type="EMBL" id="PWA80917.1"/>
    </source>
</evidence>
<dbReference type="CDD" id="cd17330">
    <property type="entry name" value="MFS_SLC46_TetA_like"/>
    <property type="match status" value="1"/>
</dbReference>
<sequence length="448" mass="48549">MTEKTIISSGLGHLFMTVFVFNFANFMVVPAITDVSMWALCPGEDECSLAIYLTGIQQAITGMGSLVMMPLIGNLSDKYGRKVMLTVPMLLTTLPLAILAYSRERNYFYAYYALKTLTSMICEGSVLCLAHAYVADNVGLHRRASAFGILSGISSCSFVFGNLSTRFLPTAASVFQVAAAVAMVSVVYMRIFLPESSMEAAVIAVSLKEETVNESLLEKGCTNNLRPRRSTPSLHDSIALLRSSWTFSQAAIVAFFSSLGELGLFSALLYYLKAEFHFDKDQFADLMIINGIAGIISQMVLMPLIARVISEEKILAIGLFFSCVHIFLYSVAWSSWAVYLAAMFQILAVFAGPSLRSIVSKQVGPTEQGKAQGCITGLCSFASIVSPLIFSPLTALFLSDNAPFVFPGFSLVCAAFFVMIAFIQSVLIQSPPAPVPDSKLDDSVSVEA</sequence>
<feature type="transmembrane region" description="Helical" evidence="7">
    <location>
        <begin position="404"/>
        <end position="423"/>
    </location>
</feature>
<feature type="domain" description="Major facilitator superfamily (MFS) profile" evidence="8">
    <location>
        <begin position="14"/>
        <end position="426"/>
    </location>
</feature>
<keyword evidence="10" id="KW-1185">Reference proteome</keyword>